<organism evidence="17 18">
    <name type="scientific">Alkalibacillus salilacus</name>
    <dbReference type="NCBI Taxonomy" id="284582"/>
    <lineage>
        <taxon>Bacteria</taxon>
        <taxon>Bacillati</taxon>
        <taxon>Bacillota</taxon>
        <taxon>Bacilli</taxon>
        <taxon>Bacillales</taxon>
        <taxon>Bacillaceae</taxon>
        <taxon>Alkalibacillus</taxon>
    </lineage>
</organism>
<dbReference type="Gene3D" id="3.30.420.10">
    <property type="entry name" value="Ribonuclease H-like superfamily/Ribonuclease H"/>
    <property type="match status" value="1"/>
</dbReference>
<evidence type="ECO:0000256" key="11">
    <source>
        <dbReference type="ARBA" id="ARBA00025611"/>
    </source>
</evidence>
<keyword evidence="10 13" id="KW-0239">DNA-directed DNA polymerase</keyword>
<dbReference type="NCBIfam" id="TIGR00573">
    <property type="entry name" value="dnaq"/>
    <property type="match status" value="1"/>
</dbReference>
<dbReference type="Pfam" id="PF11490">
    <property type="entry name" value="DNA_pol3_a_NII"/>
    <property type="match status" value="1"/>
</dbReference>
<dbReference type="Gene3D" id="1.10.150.700">
    <property type="entry name" value="PolC, middle finger domain"/>
    <property type="match status" value="1"/>
</dbReference>
<feature type="compositionally biased region" description="Basic and acidic residues" evidence="14">
    <location>
        <begin position="194"/>
        <end position="204"/>
    </location>
</feature>
<protein>
    <recommendedName>
        <fullName evidence="13">DNA polymerase III PolC-type</fullName>
        <shortName evidence="13">PolIII</shortName>
        <ecNumber evidence="13">2.7.7.7</ecNumber>
    </recommendedName>
</protein>
<keyword evidence="6 13" id="KW-0235">DNA replication</keyword>
<dbReference type="InterPro" id="IPR012340">
    <property type="entry name" value="NA-bd_OB-fold"/>
</dbReference>
<evidence type="ECO:0000313" key="18">
    <source>
        <dbReference type="Proteomes" id="UP001224359"/>
    </source>
</evidence>
<dbReference type="InterPro" id="IPR006308">
    <property type="entry name" value="Pol_III_a_PolC-type_gram_pos"/>
</dbReference>
<feature type="region of interest" description="Disordered" evidence="14">
    <location>
        <begin position="189"/>
        <end position="214"/>
    </location>
</feature>
<dbReference type="InterPro" id="IPR028112">
    <property type="entry name" value="DNA_PolC-type_N_I"/>
</dbReference>
<gene>
    <name evidence="13" type="primary">polC</name>
    <name evidence="17" type="ORF">J2S77_001019</name>
</gene>
<dbReference type="PANTHER" id="PTHR32294">
    <property type="entry name" value="DNA POLYMERASE III SUBUNIT ALPHA"/>
    <property type="match status" value="1"/>
</dbReference>
<dbReference type="InterPro" id="IPR029460">
    <property type="entry name" value="DNAPol_HHH"/>
</dbReference>
<dbReference type="NCBIfam" id="NF001688">
    <property type="entry name" value="PRK00448.1"/>
    <property type="match status" value="1"/>
</dbReference>
<dbReference type="EC" id="2.7.7.7" evidence="13"/>
<dbReference type="SUPFAM" id="SSF53098">
    <property type="entry name" value="Ribonuclease H-like"/>
    <property type="match status" value="1"/>
</dbReference>
<keyword evidence="18" id="KW-1185">Reference proteome</keyword>
<accession>A0ABT9VDK7</accession>
<comment type="catalytic activity">
    <reaction evidence="12 13">
        <text>DNA(n) + a 2'-deoxyribonucleoside 5'-triphosphate = DNA(n+1) + diphosphate</text>
        <dbReference type="Rhea" id="RHEA:22508"/>
        <dbReference type="Rhea" id="RHEA-COMP:17339"/>
        <dbReference type="Rhea" id="RHEA-COMP:17340"/>
        <dbReference type="ChEBI" id="CHEBI:33019"/>
        <dbReference type="ChEBI" id="CHEBI:61560"/>
        <dbReference type="ChEBI" id="CHEBI:173112"/>
        <dbReference type="EC" id="2.7.7.7"/>
    </reaction>
</comment>
<evidence type="ECO:0000256" key="5">
    <source>
        <dbReference type="ARBA" id="ARBA00022695"/>
    </source>
</evidence>
<dbReference type="EMBL" id="JAUSTQ010000003">
    <property type="protein sequence ID" value="MDQ0159055.1"/>
    <property type="molecule type" value="Genomic_DNA"/>
</dbReference>
<evidence type="ECO:0000256" key="8">
    <source>
        <dbReference type="ARBA" id="ARBA00022801"/>
    </source>
</evidence>
<comment type="function">
    <text evidence="11">DNA polymerase III is a complex, multichain enzyme responsible for most of the replicative synthesis in bacteria. This DNA polymerase also exhibits 3' to 5' exonuclease activity. The alpha chain is the DNA polymerase.</text>
</comment>
<evidence type="ECO:0000259" key="16">
    <source>
        <dbReference type="SMART" id="SM00481"/>
    </source>
</evidence>
<dbReference type="InterPro" id="IPR003141">
    <property type="entry name" value="Pol/His_phosphatase_N"/>
</dbReference>
<feature type="domain" description="Exonuclease" evidence="15">
    <location>
        <begin position="420"/>
        <end position="586"/>
    </location>
</feature>
<dbReference type="InterPro" id="IPR011708">
    <property type="entry name" value="DNA_pol3_alpha_NTPase_dom"/>
</dbReference>
<feature type="domain" description="Polymerase/histidinol phosphatase N-terminal" evidence="16">
    <location>
        <begin position="335"/>
        <end position="402"/>
    </location>
</feature>
<evidence type="ECO:0000256" key="12">
    <source>
        <dbReference type="ARBA" id="ARBA00049244"/>
    </source>
</evidence>
<comment type="subcellular location">
    <subcellularLocation>
        <location evidence="2 13">Cytoplasm</location>
    </subcellularLocation>
</comment>
<dbReference type="Pfam" id="PF02811">
    <property type="entry name" value="PHP"/>
    <property type="match status" value="1"/>
</dbReference>
<evidence type="ECO:0000313" key="17">
    <source>
        <dbReference type="EMBL" id="MDQ0159055.1"/>
    </source>
</evidence>
<dbReference type="CDD" id="cd07435">
    <property type="entry name" value="PHP_PolIIIA_POLC"/>
    <property type="match status" value="1"/>
</dbReference>
<dbReference type="PANTHER" id="PTHR32294:SF5">
    <property type="entry name" value="DNA POLYMERASE III POLC-TYPE"/>
    <property type="match status" value="1"/>
</dbReference>
<dbReference type="Proteomes" id="UP001224359">
    <property type="component" value="Unassembled WGS sequence"/>
</dbReference>
<evidence type="ECO:0000256" key="14">
    <source>
        <dbReference type="SAM" id="MobiDB-lite"/>
    </source>
</evidence>
<comment type="caution">
    <text evidence="17">The sequence shown here is derived from an EMBL/GenBank/DDBJ whole genome shotgun (WGS) entry which is preliminary data.</text>
</comment>
<evidence type="ECO:0000256" key="10">
    <source>
        <dbReference type="ARBA" id="ARBA00022932"/>
    </source>
</evidence>
<keyword evidence="8 13" id="KW-0378">Hydrolase</keyword>
<dbReference type="InterPro" id="IPR044923">
    <property type="entry name" value="PolC_middle_finger_sf"/>
</dbReference>
<dbReference type="CDD" id="cd06127">
    <property type="entry name" value="DEDDh"/>
    <property type="match status" value="1"/>
</dbReference>
<dbReference type="SMART" id="SM00481">
    <property type="entry name" value="POLIIIAc"/>
    <property type="match status" value="1"/>
</dbReference>
<evidence type="ECO:0000259" key="15">
    <source>
        <dbReference type="SMART" id="SM00479"/>
    </source>
</evidence>
<dbReference type="Gene3D" id="3.30.1900.20">
    <property type="match status" value="2"/>
</dbReference>
<evidence type="ECO:0000256" key="2">
    <source>
        <dbReference type="ARBA" id="ARBA00004496"/>
    </source>
</evidence>
<dbReference type="InterPro" id="IPR024754">
    <property type="entry name" value="DNA_PolC-like_N_II"/>
</dbReference>
<evidence type="ECO:0000256" key="1">
    <source>
        <dbReference type="ARBA" id="ARBA00003452"/>
    </source>
</evidence>
<dbReference type="GO" id="GO:0003887">
    <property type="term" value="F:DNA-directed DNA polymerase activity"/>
    <property type="evidence" value="ECO:0007669"/>
    <property type="project" value="UniProtKB-EC"/>
</dbReference>
<dbReference type="InterPro" id="IPR040982">
    <property type="entry name" value="DNA_pol3_finger"/>
</dbReference>
<dbReference type="InterPro" id="IPR004805">
    <property type="entry name" value="DnaE2/DnaE/PolC"/>
</dbReference>
<keyword evidence="4 13" id="KW-0808">Transferase</keyword>
<dbReference type="InterPro" id="IPR004013">
    <property type="entry name" value="PHP_dom"/>
</dbReference>
<dbReference type="Pfam" id="PF14579">
    <property type="entry name" value="HHH_6"/>
    <property type="match status" value="1"/>
</dbReference>
<evidence type="ECO:0000256" key="7">
    <source>
        <dbReference type="ARBA" id="ARBA00022722"/>
    </source>
</evidence>
<dbReference type="InterPro" id="IPR006054">
    <property type="entry name" value="DnaQ"/>
</dbReference>
<comment type="function">
    <text evidence="1 13">Required for replicative DNA synthesis. This DNA polymerase also exhibits 3' to 5' exonuclease activity.</text>
</comment>
<dbReference type="Pfam" id="PF00929">
    <property type="entry name" value="RNase_T"/>
    <property type="match status" value="1"/>
</dbReference>
<dbReference type="Pfam" id="PF14480">
    <property type="entry name" value="DNA_pol3_a_NI"/>
    <property type="match status" value="1"/>
</dbReference>
<evidence type="ECO:0000256" key="13">
    <source>
        <dbReference type="HAMAP-Rule" id="MF_00356"/>
    </source>
</evidence>
<dbReference type="Gene3D" id="6.10.140.1510">
    <property type="match status" value="1"/>
</dbReference>
<proteinExistence type="inferred from homology"/>
<keyword evidence="3 13" id="KW-0963">Cytoplasm</keyword>
<keyword evidence="5 13" id="KW-0548">Nucleotidyltransferase</keyword>
<keyword evidence="7 13" id="KW-0540">Nuclease</keyword>
<dbReference type="SUPFAM" id="SSF50249">
    <property type="entry name" value="Nucleic acid-binding proteins"/>
    <property type="match status" value="1"/>
</dbReference>
<dbReference type="Gene3D" id="2.40.50.140">
    <property type="entry name" value="Nucleic acid-binding proteins"/>
    <property type="match status" value="1"/>
</dbReference>
<dbReference type="CDD" id="cd04484">
    <property type="entry name" value="polC_OBF"/>
    <property type="match status" value="1"/>
</dbReference>
<evidence type="ECO:0000256" key="3">
    <source>
        <dbReference type="ARBA" id="ARBA00022490"/>
    </source>
</evidence>
<dbReference type="Gene3D" id="3.20.20.140">
    <property type="entry name" value="Metal-dependent hydrolases"/>
    <property type="match status" value="1"/>
</dbReference>
<dbReference type="InterPro" id="IPR012337">
    <property type="entry name" value="RNaseH-like_sf"/>
</dbReference>
<dbReference type="Pfam" id="PF17657">
    <property type="entry name" value="DNA_pol3_finger"/>
    <property type="match status" value="1"/>
</dbReference>
<comment type="similarity">
    <text evidence="13">Belongs to the DNA polymerase type-C family. PolC subfamily.</text>
</comment>
<dbReference type="HAMAP" id="MF_00356">
    <property type="entry name" value="DNApol_PolC"/>
    <property type="match status" value="1"/>
</dbReference>
<sequence length="1435" mass="162822">MDLNKREKLELLLEQINMPDDVVNNHFDQTILEKLTVYKSTKQWIFHLHNPHPFDYDVISLFKANLQTAFHHVASVDVQITTDESTVSESIFQAYWFDFIHSVHDLFPAYKEFICNQTPRLEGSSVILNARNDAEANMVKKKLDPLFQSYCHKHGLKACHIQLEVSQNEEAIQAFQQQKLEEERTLVQKAMQEQAERQKAKEEAESSESETEGPLQIGYEIKEDAIEMHHILEEERRMVIQGYVFDVDIRNLRSGRDLLIISITDYTDSIQIKMFSKGDEQKTLFAQVKAGMWLKARGSIQTDTYTNELMMMGQDLNEVKAKTRQDPGIDGEKRVELHAHTTMSQMDATVSAESLVEQAAKWGHEAVAITDHGVVQAFPEAYNASQKHGVKVLYGIEANLVDDGVPIAYNEANQTLHDATYIVFDVETTGLSAAYDKIIELAAVKVHDGEIIDRFERFANPHQKLSQTTIDLTGITDDMVKDAPEIEEVTRDFYEWCGEDILVAHNASFDIGFINAAYKQVNLPKVTNPVIDTLELARLLYPNLKNHRLNTLCKHLNIDLTQHHRAIYDAEATGYLLWSLVKSAKEKDIETHADLNNYVGQGDAYKRSRPNHATIIAQTDEGLKNLFKLVSMSHIDYFYRVPRIPRSQLKKHRDGLFIGSACDQGELFDTIALKSEEEAEEVAEFYDYIEVQPPMNYYHLIEKENVQSVEHIKQLIKKLVAIGKKLDIPVVATGNVHHLHSHEKIYRQILIASQSGNPLNRQTIPDVYFKTTADMLEDFAFLGDDVAKEIVVTNTNWVTDQIEDIKPIKDELYTPNIEGADDEIRDMCYTRAKSIYGDELPDLVSKRLDTELTSIIKNGFSVIYLISQKIVKKSLDDGYLVGSRGSVGSSFVATMMEITEVNPLPPHYVCPNCQHHEFYTDGSVGSGFDLSKKDCEQCGTAYRRDGQDIPFETFLGFKGDKVPDIDLNFSGEYQPVAHHYTKVLFGDDKVYRAGTIGTVAEKTAYGFVKGYAQDHQLMYRQAEVDRLVQGCTGVKRTTGQHPGGIIVVPDDYEIYDFSPIQYPADDSSSEWLTTHFDFHSIHDNLLKLDILGHDDPTVIRMLQDLTGIDPETVPTNDPEMMKIFSGPEVLGVNEEDILCKTGTLGVPEFGTRFVRQMLEDTKPSSFAELVIISGLSHGTDVWLGNAQELINDGICEIGDVIGCRDDIMVYLLQKGLESSLAFTIMEYVRKGRGLKDEWIEEMKNHGVPDWYIESCKKIKYMFPKAHAAAYVLMAVRIAYFKVHYPIEFYAAYFSVRADDFDIDTMVKGPEAIKRRVEDILEKGNEASPKEKSLLTVLELALEMTMRGYQFQSVDLYRSDSQRFIVDGDTLIPPFNAIDGLGTNAAINIVKSREDGEFLSKEDLRERSRISKTVLEYLDHHGCLGELPDQNQLSLF</sequence>
<dbReference type="SMART" id="SM00479">
    <property type="entry name" value="EXOIII"/>
    <property type="match status" value="1"/>
</dbReference>
<keyword evidence="9 13" id="KW-0269">Exonuclease</keyword>
<dbReference type="Pfam" id="PF07733">
    <property type="entry name" value="DNA_pol3_alpha"/>
    <property type="match status" value="2"/>
</dbReference>
<dbReference type="NCBIfam" id="TIGR01405">
    <property type="entry name" value="polC_Gram_pos"/>
    <property type="match status" value="1"/>
</dbReference>
<dbReference type="InterPro" id="IPR036397">
    <property type="entry name" value="RNaseH_sf"/>
</dbReference>
<dbReference type="Gene3D" id="1.10.150.870">
    <property type="match status" value="1"/>
</dbReference>
<dbReference type="RefSeq" id="WP_306975228.1">
    <property type="nucleotide sequence ID" value="NZ_JAUSTQ010000003.1"/>
</dbReference>
<dbReference type="InterPro" id="IPR013520">
    <property type="entry name" value="Ribonucl_H"/>
</dbReference>
<dbReference type="Pfam" id="PF01336">
    <property type="entry name" value="tRNA_anti-codon"/>
    <property type="match status" value="1"/>
</dbReference>
<evidence type="ECO:0000256" key="4">
    <source>
        <dbReference type="ARBA" id="ARBA00022679"/>
    </source>
</evidence>
<dbReference type="InterPro" id="IPR004365">
    <property type="entry name" value="NA-bd_OB_tRNA"/>
</dbReference>
<evidence type="ECO:0000256" key="6">
    <source>
        <dbReference type="ARBA" id="ARBA00022705"/>
    </source>
</evidence>
<name>A0ABT9VDK7_9BACI</name>
<evidence type="ECO:0000256" key="9">
    <source>
        <dbReference type="ARBA" id="ARBA00022839"/>
    </source>
</evidence>
<reference evidence="17 18" key="1">
    <citation type="submission" date="2023-07" db="EMBL/GenBank/DDBJ databases">
        <title>Genomic Encyclopedia of Type Strains, Phase IV (KMG-IV): sequencing the most valuable type-strain genomes for metagenomic binning, comparative biology and taxonomic classification.</title>
        <authorList>
            <person name="Goeker M."/>
        </authorList>
    </citation>
    <scope>NUCLEOTIDE SEQUENCE [LARGE SCALE GENOMIC DNA]</scope>
    <source>
        <strain evidence="17 18">DSM 16460</strain>
    </source>
</reference>